<feature type="region of interest" description="Disordered" evidence="6">
    <location>
        <begin position="25"/>
        <end position="56"/>
    </location>
</feature>
<dbReference type="InterPro" id="IPR006073">
    <property type="entry name" value="GTP-bd"/>
</dbReference>
<name>A0AAW1T775_9CHLO</name>
<feature type="compositionally biased region" description="Basic residues" evidence="6">
    <location>
        <begin position="25"/>
        <end position="35"/>
    </location>
</feature>
<feature type="domain" description="CP-type G" evidence="7">
    <location>
        <begin position="175"/>
        <end position="318"/>
    </location>
</feature>
<keyword evidence="3" id="KW-0175">Coiled coil</keyword>
<comment type="subcellular location">
    <subcellularLocation>
        <location evidence="1">Nucleus</location>
    </subcellularLocation>
</comment>
<dbReference type="PANTHER" id="PTHR11089">
    <property type="entry name" value="GTP-BINDING PROTEIN-RELATED"/>
    <property type="match status" value="1"/>
</dbReference>
<dbReference type="AlphaFoldDB" id="A0AAW1T775"/>
<dbReference type="InterPro" id="IPR050755">
    <property type="entry name" value="TRAFAC_YlqF/YawG_RiboMat"/>
</dbReference>
<keyword evidence="9" id="KW-1185">Reference proteome</keyword>
<feature type="non-terminal residue" evidence="8">
    <location>
        <position position="559"/>
    </location>
</feature>
<dbReference type="GO" id="GO:0005730">
    <property type="term" value="C:nucleolus"/>
    <property type="evidence" value="ECO:0007669"/>
    <property type="project" value="TreeGrafter"/>
</dbReference>
<reference evidence="8 9" key="1">
    <citation type="journal article" date="2024" name="Nat. Commun.">
        <title>Phylogenomics reveals the evolutionary origins of lichenization in chlorophyte algae.</title>
        <authorList>
            <person name="Puginier C."/>
            <person name="Libourel C."/>
            <person name="Otte J."/>
            <person name="Skaloud P."/>
            <person name="Haon M."/>
            <person name="Grisel S."/>
            <person name="Petersen M."/>
            <person name="Berrin J.G."/>
            <person name="Delaux P.M."/>
            <person name="Dal Grande F."/>
            <person name="Keller J."/>
        </authorList>
    </citation>
    <scope>NUCLEOTIDE SEQUENCE [LARGE SCALE GENOMIC DNA]</scope>
    <source>
        <strain evidence="8 9">SAG 2523</strain>
    </source>
</reference>
<keyword evidence="5" id="KW-0539">Nucleus</keyword>
<dbReference type="SUPFAM" id="SSF52540">
    <property type="entry name" value="P-loop containing nucleoside triphosphate hydrolases"/>
    <property type="match status" value="1"/>
</dbReference>
<evidence type="ECO:0000313" key="8">
    <source>
        <dbReference type="EMBL" id="KAK9864482.1"/>
    </source>
</evidence>
<protein>
    <recommendedName>
        <fullName evidence="7">CP-type G domain-containing protein</fullName>
    </recommendedName>
</protein>
<feature type="compositionally biased region" description="Acidic residues" evidence="6">
    <location>
        <begin position="148"/>
        <end position="158"/>
    </location>
</feature>
<feature type="region of interest" description="Disordered" evidence="6">
    <location>
        <begin position="503"/>
        <end position="559"/>
    </location>
</feature>
<dbReference type="Pfam" id="PF08701">
    <property type="entry name" value="GN3L_Grn1"/>
    <property type="match status" value="1"/>
</dbReference>
<dbReference type="Gene3D" id="3.40.50.300">
    <property type="entry name" value="P-loop containing nucleotide triphosphate hydrolases"/>
    <property type="match status" value="1"/>
</dbReference>
<dbReference type="PANTHER" id="PTHR11089:SF30">
    <property type="entry name" value="GUANINE NUCLEOTIDE-BINDING PROTEIN-LIKE 3 HOMOLOG"/>
    <property type="match status" value="1"/>
</dbReference>
<dbReference type="Pfam" id="PF01926">
    <property type="entry name" value="MMR_HSR1"/>
    <property type="match status" value="1"/>
</dbReference>
<evidence type="ECO:0000313" key="9">
    <source>
        <dbReference type="Proteomes" id="UP001485043"/>
    </source>
</evidence>
<comment type="caution">
    <text evidence="8">The sequence shown here is derived from an EMBL/GenBank/DDBJ whole genome shotgun (WGS) entry which is preliminary data.</text>
</comment>
<gene>
    <name evidence="8" type="ORF">WJX84_008023</name>
</gene>
<evidence type="ECO:0000256" key="5">
    <source>
        <dbReference type="ARBA" id="ARBA00023242"/>
    </source>
</evidence>
<dbReference type="PRINTS" id="PR00326">
    <property type="entry name" value="GTP1OBG"/>
</dbReference>
<dbReference type="FunFam" id="1.10.1580.10:FF:000002">
    <property type="entry name" value="Guanine nucleotide-binding protein-like 3 (nucleolar)-like"/>
    <property type="match status" value="1"/>
</dbReference>
<proteinExistence type="predicted"/>
<feature type="compositionally biased region" description="Basic residues" evidence="6">
    <location>
        <begin position="545"/>
        <end position="559"/>
    </location>
</feature>
<evidence type="ECO:0000256" key="1">
    <source>
        <dbReference type="ARBA" id="ARBA00004123"/>
    </source>
</evidence>
<dbReference type="InterPro" id="IPR027417">
    <property type="entry name" value="P-loop_NTPase"/>
</dbReference>
<accession>A0AAW1T775</accession>
<dbReference type="CDD" id="cd04178">
    <property type="entry name" value="Nucleostemin_like"/>
    <property type="match status" value="1"/>
</dbReference>
<evidence type="ECO:0000256" key="4">
    <source>
        <dbReference type="ARBA" id="ARBA00023134"/>
    </source>
</evidence>
<dbReference type="InterPro" id="IPR023179">
    <property type="entry name" value="GTP-bd_ortho_bundle_sf"/>
</dbReference>
<feature type="region of interest" description="Disordered" evidence="6">
    <location>
        <begin position="75"/>
        <end position="161"/>
    </location>
</feature>
<organism evidence="8 9">
    <name type="scientific">Apatococcus fuscideae</name>
    <dbReference type="NCBI Taxonomy" id="2026836"/>
    <lineage>
        <taxon>Eukaryota</taxon>
        <taxon>Viridiplantae</taxon>
        <taxon>Chlorophyta</taxon>
        <taxon>core chlorophytes</taxon>
        <taxon>Trebouxiophyceae</taxon>
        <taxon>Chlorellales</taxon>
        <taxon>Chlorellaceae</taxon>
        <taxon>Apatococcus</taxon>
    </lineage>
</organism>
<dbReference type="InterPro" id="IPR014813">
    <property type="entry name" value="Gnl3_N_dom"/>
</dbReference>
<evidence type="ECO:0000256" key="2">
    <source>
        <dbReference type="ARBA" id="ARBA00022741"/>
    </source>
</evidence>
<dbReference type="Proteomes" id="UP001485043">
    <property type="component" value="Unassembled WGS sequence"/>
</dbReference>
<dbReference type="InterPro" id="IPR030378">
    <property type="entry name" value="G_CP_dom"/>
</dbReference>
<evidence type="ECO:0000256" key="3">
    <source>
        <dbReference type="ARBA" id="ARBA00023054"/>
    </source>
</evidence>
<sequence>MPKKSKKSKSKRTTLRQKYKVIRKVKEHHKKKAKEAKKAGASGRKKVEKDPGIPSQYPFKEQLLKEIEFAKARALAEAAQKKEQRKLNKAAAKAAAEGGGDEEPVGLASMDGGGPAEEAMGDVPSVEGVRQQVDEQTSQYARKRPREDEGDAEEDEDLASVPMLQGADAMRKSAYREVQKVVQAADVIIQVLDARDPAATRSTEIERLIRRSSPSKRIILLLNKIDLVPREVAEQWLKHLREELPTLLKNYARNAGVKTAISVGIVGLPNVGKSSLINSLKRARAVQVGNRPGVTRTAQEVVLDKKLRLIDSPGLLFSQEPDAATQALHNTVGVEKLDDPVLPVGRIVQRCPAEQLMGVYKIPAFVGAEGLLQEVSMARGKLLPGGLPNIDAAARIVLQDWHDGKIPYYTLPPERDSVVKGSAEVVSSWANEFDADQVYAAEGNAVIQHLSSLDDMTASFSQMPSLAEPMEDLPSRLESATTAAAAAPAVPLPAGLADEADDMDESERNIAGMPLNKGKKGGGLDQSQRLYDEQGQFNPRAAKADKKRRKKQKKAGVSA</sequence>
<dbReference type="EMBL" id="JALJOV010000348">
    <property type="protein sequence ID" value="KAK9864482.1"/>
    <property type="molecule type" value="Genomic_DNA"/>
</dbReference>
<dbReference type="GO" id="GO:0005525">
    <property type="term" value="F:GTP binding"/>
    <property type="evidence" value="ECO:0007669"/>
    <property type="project" value="UniProtKB-KW"/>
</dbReference>
<dbReference type="PROSITE" id="PS51721">
    <property type="entry name" value="G_CP"/>
    <property type="match status" value="1"/>
</dbReference>
<keyword evidence="4" id="KW-0342">GTP-binding</keyword>
<evidence type="ECO:0000259" key="7">
    <source>
        <dbReference type="PROSITE" id="PS51721"/>
    </source>
</evidence>
<dbReference type="Gene3D" id="1.10.1580.10">
    <property type="match status" value="1"/>
</dbReference>
<keyword evidence="2" id="KW-0547">Nucleotide-binding</keyword>
<evidence type="ECO:0000256" key="6">
    <source>
        <dbReference type="SAM" id="MobiDB-lite"/>
    </source>
</evidence>